<evidence type="ECO:0000259" key="16">
    <source>
        <dbReference type="Pfam" id="PF20658"/>
    </source>
</evidence>
<comment type="similarity">
    <text evidence="10 13">Belongs to the malate synthase family. GlcB subfamily.</text>
</comment>
<feature type="domain" description="Malate synthase C-terminal" evidence="17">
    <location>
        <begin position="592"/>
        <end position="673"/>
    </location>
</feature>
<dbReference type="GO" id="GO:0009436">
    <property type="term" value="P:glyoxylate catabolic process"/>
    <property type="evidence" value="ECO:0007669"/>
    <property type="project" value="TreeGrafter"/>
</dbReference>
<keyword evidence="7 10" id="KW-0460">Magnesium</keyword>
<feature type="binding site" evidence="10">
    <location>
        <position position="433"/>
    </location>
    <ligand>
        <name>Mg(2+)</name>
        <dbReference type="ChEBI" id="CHEBI:18420"/>
    </ligand>
</feature>
<dbReference type="UniPathway" id="UPA00703">
    <property type="reaction ID" value="UER00720"/>
</dbReference>
<feature type="modified residue" description="Cysteine sulfenic acid (-SOH)" evidence="10">
    <location>
        <position position="618"/>
    </location>
</feature>
<evidence type="ECO:0000313" key="19">
    <source>
        <dbReference type="Proteomes" id="UP000256561"/>
    </source>
</evidence>
<comment type="subunit">
    <text evidence="10">Monomer.</text>
</comment>
<feature type="binding site" evidence="10">
    <location>
        <position position="342"/>
    </location>
    <ligand>
        <name>glyoxylate</name>
        <dbReference type="ChEBI" id="CHEBI:36655"/>
    </ligand>
</feature>
<dbReference type="PANTHER" id="PTHR42739">
    <property type="entry name" value="MALATE SYNTHASE G"/>
    <property type="match status" value="1"/>
</dbReference>
<evidence type="ECO:0000256" key="9">
    <source>
        <dbReference type="ARBA" id="ARBA00047918"/>
    </source>
</evidence>
<dbReference type="GO" id="GO:0006097">
    <property type="term" value="P:glyoxylate cycle"/>
    <property type="evidence" value="ECO:0007669"/>
    <property type="project" value="UniProtKB-UniRule"/>
</dbReference>
<dbReference type="NCBIfam" id="NF002825">
    <property type="entry name" value="PRK02999.1"/>
    <property type="match status" value="1"/>
</dbReference>
<name>A0A3D8MF14_9ALTE</name>
<keyword evidence="8 10" id="KW-0558">Oxidation</keyword>
<evidence type="ECO:0000256" key="13">
    <source>
        <dbReference type="RuleBase" id="RU003572"/>
    </source>
</evidence>
<evidence type="ECO:0000256" key="11">
    <source>
        <dbReference type="NCBIfam" id="TIGR01345"/>
    </source>
</evidence>
<feature type="binding site" evidence="10">
    <location>
        <begin position="458"/>
        <end position="461"/>
    </location>
    <ligand>
        <name>glyoxylate</name>
        <dbReference type="ChEBI" id="CHEBI:36655"/>
    </ligand>
</feature>
<keyword evidence="19" id="KW-1185">Reference proteome</keyword>
<dbReference type="Pfam" id="PF20659">
    <property type="entry name" value="MS_C"/>
    <property type="match status" value="1"/>
</dbReference>
<dbReference type="InterPro" id="IPR046363">
    <property type="entry name" value="MS_N_TIM-barrel_dom"/>
</dbReference>
<dbReference type="InterPro" id="IPR048356">
    <property type="entry name" value="MS_N"/>
</dbReference>
<dbReference type="Pfam" id="PF20658">
    <property type="entry name" value="MSG_insertion"/>
    <property type="match status" value="1"/>
</dbReference>
<dbReference type="NCBIfam" id="TIGR01345">
    <property type="entry name" value="malate_syn_G"/>
    <property type="match status" value="1"/>
</dbReference>
<dbReference type="OrthoDB" id="9762054at2"/>
<dbReference type="Pfam" id="PF01274">
    <property type="entry name" value="MS_TIM-barrel"/>
    <property type="match status" value="1"/>
</dbReference>
<keyword evidence="6 10" id="KW-0479">Metal-binding</keyword>
<feature type="active site" description="Proton acceptor" evidence="10 12">
    <location>
        <position position="342"/>
    </location>
</feature>
<evidence type="ECO:0000256" key="3">
    <source>
        <dbReference type="ARBA" id="ARBA00022490"/>
    </source>
</evidence>
<dbReference type="PANTHER" id="PTHR42739:SF1">
    <property type="entry name" value="MALATE SYNTHASE G"/>
    <property type="match status" value="1"/>
</dbReference>
<feature type="binding site" evidence="10">
    <location>
        <begin position="123"/>
        <end position="124"/>
    </location>
    <ligand>
        <name>acetyl-CoA</name>
        <dbReference type="ChEBI" id="CHEBI:57288"/>
    </ligand>
</feature>
<dbReference type="Proteomes" id="UP000256561">
    <property type="component" value="Unassembled WGS sequence"/>
</dbReference>
<reference evidence="19" key="1">
    <citation type="submission" date="2018-08" db="EMBL/GenBank/DDBJ databases">
        <authorList>
            <person name="Zhang J."/>
            <person name="Du Z.-J."/>
        </authorList>
    </citation>
    <scope>NUCLEOTIDE SEQUENCE [LARGE SCALE GENOMIC DNA]</scope>
    <source>
        <strain evidence="19">KCTC 52655</strain>
    </source>
</reference>
<dbReference type="InterPro" id="IPR048355">
    <property type="entry name" value="MS_C"/>
</dbReference>
<comment type="subcellular location">
    <subcellularLocation>
        <location evidence="10 13">Cytoplasm</location>
    </subcellularLocation>
</comment>
<evidence type="ECO:0000256" key="12">
    <source>
        <dbReference type="PIRSR" id="PIRSR601465-50"/>
    </source>
</evidence>
<comment type="pathway">
    <text evidence="10 13">Carbohydrate metabolism; glyoxylate cycle; (S)-malate from isocitrate: step 2/2.</text>
</comment>
<dbReference type="GO" id="GO:0004474">
    <property type="term" value="F:malate synthase activity"/>
    <property type="evidence" value="ECO:0007669"/>
    <property type="project" value="UniProtKB-UniRule"/>
</dbReference>
<keyword evidence="2 10" id="KW-0329">Glyoxylate bypass</keyword>
<keyword evidence="3 10" id="KW-0963">Cytoplasm</keyword>
<dbReference type="SUPFAM" id="SSF51645">
    <property type="entry name" value="Malate synthase G"/>
    <property type="match status" value="1"/>
</dbReference>
<comment type="function">
    <text evidence="10">Involved in the glycolate utilization. Catalyzes the condensation and subsequent hydrolysis of acetyl-coenzyme A (acetyl-CoA) and glyoxylate to form malate and CoA.</text>
</comment>
<keyword evidence="4 10" id="KW-0816">Tricarboxylic acid cycle</keyword>
<dbReference type="InterPro" id="IPR048357">
    <property type="entry name" value="MSG_insertion"/>
</dbReference>
<feature type="domain" description="Malate synthase TIM barrel" evidence="14">
    <location>
        <begin position="339"/>
        <end position="569"/>
    </location>
</feature>
<comment type="caution">
    <text evidence="18">The sequence shown here is derived from an EMBL/GenBank/DDBJ whole genome shotgun (WGS) entry which is preliminary data.</text>
</comment>
<dbReference type="InterPro" id="IPR011076">
    <property type="entry name" value="Malate_synth_sf"/>
</dbReference>
<feature type="binding site" evidence="10">
    <location>
        <position position="116"/>
    </location>
    <ligand>
        <name>acetyl-CoA</name>
        <dbReference type="ChEBI" id="CHEBI:57288"/>
    </ligand>
</feature>
<evidence type="ECO:0000256" key="1">
    <source>
        <dbReference type="ARBA" id="ARBA00001946"/>
    </source>
</evidence>
<proteinExistence type="inferred from homology"/>
<feature type="binding site" evidence="10">
    <location>
        <position position="461"/>
    </location>
    <ligand>
        <name>Mg(2+)</name>
        <dbReference type="ChEBI" id="CHEBI:18420"/>
    </ligand>
</feature>
<evidence type="ECO:0000259" key="14">
    <source>
        <dbReference type="Pfam" id="PF01274"/>
    </source>
</evidence>
<feature type="binding site" evidence="10">
    <location>
        <position position="274"/>
    </location>
    <ligand>
        <name>acetyl-CoA</name>
        <dbReference type="ChEBI" id="CHEBI:57288"/>
    </ligand>
</feature>
<dbReference type="EC" id="2.3.3.9" evidence="10 11"/>
<dbReference type="GO" id="GO:0005829">
    <property type="term" value="C:cytosol"/>
    <property type="evidence" value="ECO:0007669"/>
    <property type="project" value="TreeGrafter"/>
</dbReference>
<dbReference type="GO" id="GO:0006099">
    <property type="term" value="P:tricarboxylic acid cycle"/>
    <property type="evidence" value="ECO:0007669"/>
    <property type="project" value="UniProtKB-KW"/>
</dbReference>
<feature type="binding site" evidence="10">
    <location>
        <position position="542"/>
    </location>
    <ligand>
        <name>acetyl-CoA</name>
        <dbReference type="ChEBI" id="CHEBI:57288"/>
    </ligand>
</feature>
<evidence type="ECO:0000256" key="2">
    <source>
        <dbReference type="ARBA" id="ARBA00022435"/>
    </source>
</evidence>
<evidence type="ECO:0000256" key="4">
    <source>
        <dbReference type="ARBA" id="ARBA00022532"/>
    </source>
</evidence>
<evidence type="ECO:0000256" key="7">
    <source>
        <dbReference type="ARBA" id="ARBA00022842"/>
    </source>
</evidence>
<evidence type="ECO:0000256" key="6">
    <source>
        <dbReference type="ARBA" id="ARBA00022723"/>
    </source>
</evidence>
<dbReference type="InterPro" id="IPR001465">
    <property type="entry name" value="Malate_synthase_TIM"/>
</dbReference>
<evidence type="ECO:0000256" key="5">
    <source>
        <dbReference type="ARBA" id="ARBA00022679"/>
    </source>
</evidence>
<accession>A0A3D8MF14</accession>
<gene>
    <name evidence="10" type="primary">glcB</name>
    <name evidence="18" type="ORF">DXV75_01790</name>
</gene>
<feature type="active site" description="Proton donor" evidence="10 12">
    <location>
        <position position="632"/>
    </location>
</feature>
<feature type="domain" description="Malate synthase G alpha-beta insertion" evidence="16">
    <location>
        <begin position="158"/>
        <end position="233"/>
    </location>
</feature>
<dbReference type="AlphaFoldDB" id="A0A3D8MF14"/>
<comment type="caution">
    <text evidence="10">Lacks conserved residue(s) required for the propagation of feature annotation.</text>
</comment>
<evidence type="ECO:0000256" key="10">
    <source>
        <dbReference type="HAMAP-Rule" id="MF_00641"/>
    </source>
</evidence>
<keyword evidence="5 10" id="KW-0808">Transferase</keyword>
<dbReference type="InterPro" id="IPR006253">
    <property type="entry name" value="Malate_synthG"/>
</dbReference>
<dbReference type="Gene3D" id="3.20.20.360">
    <property type="entry name" value="Malate synthase, domain 3"/>
    <property type="match status" value="2"/>
</dbReference>
<comment type="catalytic activity">
    <reaction evidence="9 10 13">
        <text>glyoxylate + acetyl-CoA + H2O = (S)-malate + CoA + H(+)</text>
        <dbReference type="Rhea" id="RHEA:18181"/>
        <dbReference type="ChEBI" id="CHEBI:15377"/>
        <dbReference type="ChEBI" id="CHEBI:15378"/>
        <dbReference type="ChEBI" id="CHEBI:15589"/>
        <dbReference type="ChEBI" id="CHEBI:36655"/>
        <dbReference type="ChEBI" id="CHEBI:57287"/>
        <dbReference type="ChEBI" id="CHEBI:57288"/>
        <dbReference type="EC" id="2.3.3.9"/>
    </reaction>
</comment>
<feature type="binding site" evidence="10">
    <location>
        <position position="433"/>
    </location>
    <ligand>
        <name>glyoxylate</name>
        <dbReference type="ChEBI" id="CHEBI:36655"/>
    </ligand>
</feature>
<feature type="domain" description="Malate synthase N-terminal" evidence="15">
    <location>
        <begin position="18"/>
        <end position="70"/>
    </location>
</feature>
<dbReference type="Pfam" id="PF20656">
    <property type="entry name" value="MS_N"/>
    <property type="match status" value="1"/>
</dbReference>
<dbReference type="GO" id="GO:0000287">
    <property type="term" value="F:magnesium ion binding"/>
    <property type="evidence" value="ECO:0007669"/>
    <property type="project" value="TreeGrafter"/>
</dbReference>
<dbReference type="EMBL" id="QRHA01000001">
    <property type="protein sequence ID" value="RDV29216.1"/>
    <property type="molecule type" value="Genomic_DNA"/>
</dbReference>
<evidence type="ECO:0000256" key="8">
    <source>
        <dbReference type="ARBA" id="ARBA00023097"/>
    </source>
</evidence>
<sequence length="728" mass="80497">MQGYINRGKLLVAEILDQFLNQQALPGSEIEPAVFWRGFESLLGDFVEPNRALLTRRDDLQQRIDDYHREGHPVSGQIYHDFLKKIGYLTEQPDDVQITTTGVDAEIARMAGPQLVVPINNARYALNAVNARWGSLYDALYGTDLIGDDNGAEAGNGYNPARGQKVIQAARTWLDTLLPLKQGSHVNSTAYQITDNAIRIVLDDSAHTELVNPSQWLGYQGDRENPHTLLFIHNGLHFEIQLDASHPIGKSDPAGIKDIIVEAALTTIMDCEDSVAAVDAEDKTLVYQNWLGLMKGHLQLEMEKNGRTIIRKMNDDRHYTPSQPGNPEDKLVLPGRSLMFVRNVGHLMHSDAILYDGNPVPEGIMDGVITALIGKHDLLGNSRVKNSLKGSIYIVKPKMHGPQEVAFANALFDRIERLIDVPANTLKMGIMDEERRTSVNLKACIEAAKSRVVFINTGFLDRTGDEIHTSMLAGPFACKADLKSLPWLLAYEKANVATGLKCGLSGKAQIGKGMWPIPDQMANMMQSKLAHPNAGASTAWVPSPTAATLHALHYHQVDVFDVQKKLDPMYDGLEDILKIPLLSNPSALSGAQIQRELDNNVQGILGYVVRWVHQGVGCSKVPDINNVGLMEDRATLRISSQHIANWLAHGLLSQQQVEESLERMALLVDKQNEGDSDYIPMGPELNESIGFQAARDLILLGQEQPNGYTEPLLHARRREMKAHLTGNN</sequence>
<dbReference type="RefSeq" id="WP_115591506.1">
    <property type="nucleotide sequence ID" value="NZ_QRHA01000001.1"/>
</dbReference>
<dbReference type="HAMAP" id="MF_00641">
    <property type="entry name" value="Malate_synth_G"/>
    <property type="match status" value="1"/>
</dbReference>
<protein>
    <recommendedName>
        <fullName evidence="10 11">Malate synthase G</fullName>
        <ecNumber evidence="10 11">2.3.3.9</ecNumber>
    </recommendedName>
</protein>
<comment type="cofactor">
    <cofactor evidence="1 10">
        <name>Mg(2+)</name>
        <dbReference type="ChEBI" id="CHEBI:18420"/>
    </cofactor>
</comment>
<organism evidence="18 19">
    <name type="scientific">Alteromonas aestuariivivens</name>
    <dbReference type="NCBI Taxonomy" id="1938339"/>
    <lineage>
        <taxon>Bacteria</taxon>
        <taxon>Pseudomonadati</taxon>
        <taxon>Pseudomonadota</taxon>
        <taxon>Gammaproteobacteria</taxon>
        <taxon>Alteromonadales</taxon>
        <taxon>Alteromonadaceae</taxon>
        <taxon>Alteromonas/Salinimonas group</taxon>
        <taxon>Alteromonas</taxon>
    </lineage>
</organism>
<evidence type="ECO:0000259" key="15">
    <source>
        <dbReference type="Pfam" id="PF20656"/>
    </source>
</evidence>
<feature type="binding site" evidence="10">
    <location>
        <position position="311"/>
    </location>
    <ligand>
        <name>acetyl-CoA</name>
        <dbReference type="ChEBI" id="CHEBI:57288"/>
    </ligand>
</feature>
<dbReference type="InterPro" id="IPR044856">
    <property type="entry name" value="Malate_synth_C_sf"/>
</dbReference>
<evidence type="ECO:0000313" key="18">
    <source>
        <dbReference type="EMBL" id="RDV29216.1"/>
    </source>
</evidence>
<dbReference type="Gene3D" id="1.20.1220.12">
    <property type="entry name" value="Malate synthase, domain III"/>
    <property type="match status" value="1"/>
</dbReference>
<keyword evidence="18" id="KW-0012">Acyltransferase</keyword>
<evidence type="ECO:0000259" key="17">
    <source>
        <dbReference type="Pfam" id="PF20659"/>
    </source>
</evidence>